<evidence type="ECO:0000313" key="8">
    <source>
        <dbReference type="Proteomes" id="UP000263900"/>
    </source>
</evidence>
<proteinExistence type="inferred from homology"/>
<dbReference type="SUPFAM" id="SSF53383">
    <property type="entry name" value="PLP-dependent transferases"/>
    <property type="match status" value="1"/>
</dbReference>
<keyword evidence="4" id="KW-0238">DNA-binding</keyword>
<keyword evidence="5" id="KW-0804">Transcription</keyword>
<dbReference type="InterPro" id="IPR000524">
    <property type="entry name" value="Tscrpt_reg_HTH_GntR"/>
</dbReference>
<reference evidence="7 8" key="1">
    <citation type="submission" date="2018-09" db="EMBL/GenBank/DDBJ databases">
        <title>Genome sequencing of strain 6GH32-13.</title>
        <authorList>
            <person name="Weon H.-Y."/>
            <person name="Heo J."/>
            <person name="Kwon S.-W."/>
        </authorList>
    </citation>
    <scope>NUCLEOTIDE SEQUENCE [LARGE SCALE GENOMIC DNA]</scope>
    <source>
        <strain evidence="7 8">5GH32-13</strain>
    </source>
</reference>
<keyword evidence="7" id="KW-0032">Aminotransferase</keyword>
<evidence type="ECO:0000256" key="3">
    <source>
        <dbReference type="ARBA" id="ARBA00023015"/>
    </source>
</evidence>
<gene>
    <name evidence="7" type="ORF">D3H65_04415</name>
</gene>
<dbReference type="CDD" id="cd00609">
    <property type="entry name" value="AAT_like"/>
    <property type="match status" value="1"/>
</dbReference>
<organism evidence="7 8">
    <name type="scientific">Paraflavitalea soli</name>
    <dbReference type="NCBI Taxonomy" id="2315862"/>
    <lineage>
        <taxon>Bacteria</taxon>
        <taxon>Pseudomonadati</taxon>
        <taxon>Bacteroidota</taxon>
        <taxon>Chitinophagia</taxon>
        <taxon>Chitinophagales</taxon>
        <taxon>Chitinophagaceae</taxon>
        <taxon>Paraflavitalea</taxon>
    </lineage>
</organism>
<dbReference type="EMBL" id="CP032157">
    <property type="protein sequence ID" value="AXY73266.1"/>
    <property type="molecule type" value="Genomic_DNA"/>
</dbReference>
<evidence type="ECO:0000313" key="7">
    <source>
        <dbReference type="EMBL" id="AXY73266.1"/>
    </source>
</evidence>
<protein>
    <submittedName>
        <fullName evidence="7">PLP-dependent aminotransferase family protein</fullName>
    </submittedName>
</protein>
<evidence type="ECO:0000256" key="5">
    <source>
        <dbReference type="ARBA" id="ARBA00023163"/>
    </source>
</evidence>
<dbReference type="InterPro" id="IPR036390">
    <property type="entry name" value="WH_DNA-bd_sf"/>
</dbReference>
<dbReference type="InterPro" id="IPR004839">
    <property type="entry name" value="Aminotransferase_I/II_large"/>
</dbReference>
<dbReference type="InterPro" id="IPR036388">
    <property type="entry name" value="WH-like_DNA-bd_sf"/>
</dbReference>
<dbReference type="GO" id="GO:0030170">
    <property type="term" value="F:pyridoxal phosphate binding"/>
    <property type="evidence" value="ECO:0007669"/>
    <property type="project" value="InterPro"/>
</dbReference>
<dbReference type="GO" id="GO:0008483">
    <property type="term" value="F:transaminase activity"/>
    <property type="evidence" value="ECO:0007669"/>
    <property type="project" value="UniProtKB-KW"/>
</dbReference>
<dbReference type="SMART" id="SM00345">
    <property type="entry name" value="HTH_GNTR"/>
    <property type="match status" value="1"/>
</dbReference>
<dbReference type="OrthoDB" id="594134at2"/>
<dbReference type="PANTHER" id="PTHR46577">
    <property type="entry name" value="HTH-TYPE TRANSCRIPTIONAL REGULATORY PROTEIN GABR"/>
    <property type="match status" value="1"/>
</dbReference>
<dbReference type="Gene3D" id="3.40.640.10">
    <property type="entry name" value="Type I PLP-dependent aspartate aminotransferase-like (Major domain)"/>
    <property type="match status" value="1"/>
</dbReference>
<dbReference type="InterPro" id="IPR015421">
    <property type="entry name" value="PyrdxlP-dep_Trfase_major"/>
</dbReference>
<keyword evidence="8" id="KW-1185">Reference proteome</keyword>
<evidence type="ECO:0000256" key="4">
    <source>
        <dbReference type="ARBA" id="ARBA00023125"/>
    </source>
</evidence>
<dbReference type="GO" id="GO:0003677">
    <property type="term" value="F:DNA binding"/>
    <property type="evidence" value="ECO:0007669"/>
    <property type="project" value="UniProtKB-KW"/>
</dbReference>
<dbReference type="InterPro" id="IPR051446">
    <property type="entry name" value="HTH_trans_reg/aminotransferase"/>
</dbReference>
<dbReference type="PANTHER" id="PTHR46577:SF1">
    <property type="entry name" value="HTH-TYPE TRANSCRIPTIONAL REGULATORY PROTEIN GABR"/>
    <property type="match status" value="1"/>
</dbReference>
<dbReference type="KEGG" id="pseg:D3H65_04415"/>
<dbReference type="Pfam" id="PF00155">
    <property type="entry name" value="Aminotran_1_2"/>
    <property type="match status" value="1"/>
</dbReference>
<dbReference type="InterPro" id="IPR015424">
    <property type="entry name" value="PyrdxlP-dep_Trfase"/>
</dbReference>
<dbReference type="PROSITE" id="PS50949">
    <property type="entry name" value="HTH_GNTR"/>
    <property type="match status" value="1"/>
</dbReference>
<accession>A0A3B7MJQ2</accession>
<keyword evidence="7" id="KW-0808">Transferase</keyword>
<dbReference type="SUPFAM" id="SSF46785">
    <property type="entry name" value="Winged helix' DNA-binding domain"/>
    <property type="match status" value="1"/>
</dbReference>
<dbReference type="CDD" id="cd07377">
    <property type="entry name" value="WHTH_GntR"/>
    <property type="match status" value="1"/>
</dbReference>
<evidence type="ECO:0000259" key="6">
    <source>
        <dbReference type="PROSITE" id="PS50949"/>
    </source>
</evidence>
<dbReference type="AlphaFoldDB" id="A0A3B7MJQ2"/>
<dbReference type="GO" id="GO:0003700">
    <property type="term" value="F:DNA-binding transcription factor activity"/>
    <property type="evidence" value="ECO:0007669"/>
    <property type="project" value="InterPro"/>
</dbReference>
<dbReference type="Gene3D" id="1.10.10.10">
    <property type="entry name" value="Winged helix-like DNA-binding domain superfamily/Winged helix DNA-binding domain"/>
    <property type="match status" value="1"/>
</dbReference>
<feature type="domain" description="HTH gntR-type" evidence="6">
    <location>
        <begin position="43"/>
        <end position="111"/>
    </location>
</feature>
<evidence type="ECO:0000256" key="2">
    <source>
        <dbReference type="ARBA" id="ARBA00022898"/>
    </source>
</evidence>
<sequence length="513" mass="57473">MRQKGIEATRQDQTSSRHNYFARKPSTMFPWRAVILINKASGKPIYLQVVDSIIAEIHAGRLRPGQKLPGARTLGELLGLNRKTIVAAMDELNSQGWIESFVHKGTFVSSRIPSIAYQSLPGKELPGNQETTAVQVNDPSWLETLYLDGSGKKMMDDGVPDVRLAPMQQLFAHHRSLLSKKAYLSLLKYNHVAGDLDLRTTLSTYLQETRGINSTPENIFLTRGSQMGIYLTLAALIKRGDSCFTTFPGYQIVDDMIKHLGGKVVHIPVDEEGLLTGSIEKICKKKKIKLLYATPHHHYPTTVTLSPDRRIELLRLASKYNFFILEDDYAYDFQYANNPVLPLASVNNNRVIYIGSFSKCISPSVRTGYVVASGAVIKVVNKLRRIIDRQGDPLLERALSEFIKSGDLQRHLKKVVKLSLHRRDYFCALLTKHLSGEISFVKPEGGMSVWIVFKKAKTAKGLLEKLCQAGYLIDSERVFLEKLHAIRIGFASLTEKEMEDFVGALRDAAQGSP</sequence>
<dbReference type="Proteomes" id="UP000263900">
    <property type="component" value="Chromosome"/>
</dbReference>
<comment type="similarity">
    <text evidence="1">In the C-terminal section; belongs to the class-I pyridoxal-phosphate-dependent aminotransferase family.</text>
</comment>
<keyword evidence="2" id="KW-0663">Pyridoxal phosphate</keyword>
<evidence type="ECO:0000256" key="1">
    <source>
        <dbReference type="ARBA" id="ARBA00005384"/>
    </source>
</evidence>
<dbReference type="Pfam" id="PF00392">
    <property type="entry name" value="GntR"/>
    <property type="match status" value="1"/>
</dbReference>
<keyword evidence="3" id="KW-0805">Transcription regulation</keyword>
<name>A0A3B7MJQ2_9BACT</name>